<comment type="caution">
    <text evidence="2">The sequence shown here is derived from an EMBL/GenBank/DDBJ whole genome shotgun (WGS) entry which is preliminary data.</text>
</comment>
<accession>A0A4S2GSI3</accession>
<dbReference type="InterPro" id="IPR002048">
    <property type="entry name" value="EF_hand_dom"/>
</dbReference>
<dbReference type="GO" id="GO:0005509">
    <property type="term" value="F:calcium ion binding"/>
    <property type="evidence" value="ECO:0007669"/>
    <property type="project" value="InterPro"/>
</dbReference>
<dbReference type="InterPro" id="IPR011992">
    <property type="entry name" value="EF-hand-dom_pair"/>
</dbReference>
<evidence type="ECO:0000259" key="1">
    <source>
        <dbReference type="PROSITE" id="PS50222"/>
    </source>
</evidence>
<sequence>MSNPREDKSEQHRGMSKDDMACEMMFESRLEQAFSAIDADDNDTLSRQEWGEWQADEGFYAERFDDFDTDGDEPVRWEEYRAAARAMYDVSNLTD</sequence>
<dbReference type="EMBL" id="SRXW01000066">
    <property type="protein sequence ID" value="TGY85814.1"/>
    <property type="molecule type" value="Genomic_DNA"/>
</dbReference>
<dbReference type="PROSITE" id="PS00018">
    <property type="entry name" value="EF_HAND_1"/>
    <property type="match status" value="1"/>
</dbReference>
<dbReference type="Proteomes" id="UP000308054">
    <property type="component" value="Unassembled WGS sequence"/>
</dbReference>
<proteinExistence type="predicted"/>
<organism evidence="2 3">
    <name type="scientific">Marinicauda algicola</name>
    <dbReference type="NCBI Taxonomy" id="2029849"/>
    <lineage>
        <taxon>Bacteria</taxon>
        <taxon>Pseudomonadati</taxon>
        <taxon>Pseudomonadota</taxon>
        <taxon>Alphaproteobacteria</taxon>
        <taxon>Maricaulales</taxon>
        <taxon>Maricaulaceae</taxon>
        <taxon>Marinicauda</taxon>
    </lineage>
</organism>
<dbReference type="InterPro" id="IPR018247">
    <property type="entry name" value="EF_Hand_1_Ca_BS"/>
</dbReference>
<dbReference type="SUPFAM" id="SSF47473">
    <property type="entry name" value="EF-hand"/>
    <property type="match status" value="1"/>
</dbReference>
<name>A0A4S2GSI3_9PROT</name>
<dbReference type="Gene3D" id="1.10.238.10">
    <property type="entry name" value="EF-hand"/>
    <property type="match status" value="1"/>
</dbReference>
<evidence type="ECO:0000313" key="3">
    <source>
        <dbReference type="Proteomes" id="UP000308054"/>
    </source>
</evidence>
<reference evidence="2 3" key="1">
    <citation type="journal article" date="2017" name="Int. J. Syst. Evol. Microbiol.">
        <title>Marinicauda algicola sp. nov., isolated from a marine red alga Rhodosorus marinus.</title>
        <authorList>
            <person name="Jeong S.E."/>
            <person name="Jeon S.H."/>
            <person name="Chun B.H."/>
            <person name="Kim D.W."/>
            <person name="Jeon C.O."/>
        </authorList>
    </citation>
    <scope>NUCLEOTIDE SEQUENCE [LARGE SCALE GENOMIC DNA]</scope>
    <source>
        <strain evidence="2 3">JCM 31718</strain>
    </source>
</reference>
<keyword evidence="3" id="KW-1185">Reference proteome</keyword>
<dbReference type="PROSITE" id="PS50222">
    <property type="entry name" value="EF_HAND_2"/>
    <property type="match status" value="1"/>
</dbReference>
<evidence type="ECO:0000313" key="2">
    <source>
        <dbReference type="EMBL" id="TGY85814.1"/>
    </source>
</evidence>
<feature type="domain" description="EF-hand" evidence="1">
    <location>
        <begin position="25"/>
        <end position="60"/>
    </location>
</feature>
<dbReference type="AlphaFoldDB" id="A0A4S2GSI3"/>
<gene>
    <name evidence="2" type="ORF">E5163_16775</name>
</gene>
<protein>
    <recommendedName>
        <fullName evidence="1">EF-hand domain-containing protein</fullName>
    </recommendedName>
</protein>